<sequence length="41" mass="4449">MNALFLLYTFFPLFAVVNAVLNLIPGNQALSFCFVVASVIA</sequence>
<protein>
    <submittedName>
        <fullName evidence="1">Uncharacterized protein</fullName>
    </submittedName>
</protein>
<reference evidence="1" key="1">
    <citation type="journal article" date="2021" name="Proc. Natl. Acad. Sci. U.S.A.">
        <title>A Catalog of Tens of Thousands of Viruses from Human Metagenomes Reveals Hidden Associations with Chronic Diseases.</title>
        <authorList>
            <person name="Tisza M.J."/>
            <person name="Buck C.B."/>
        </authorList>
    </citation>
    <scope>NUCLEOTIDE SEQUENCE</scope>
    <source>
        <strain evidence="1">CtgmM3</strain>
    </source>
</reference>
<name>A0A8S5TJL4_9CAUD</name>
<dbReference type="EMBL" id="BK032840">
    <property type="protein sequence ID" value="DAF63486.1"/>
    <property type="molecule type" value="Genomic_DNA"/>
</dbReference>
<proteinExistence type="predicted"/>
<organism evidence="1">
    <name type="scientific">Siphoviridae sp. ctgmM3</name>
    <dbReference type="NCBI Taxonomy" id="2827912"/>
    <lineage>
        <taxon>Viruses</taxon>
        <taxon>Duplodnaviria</taxon>
        <taxon>Heunggongvirae</taxon>
        <taxon>Uroviricota</taxon>
        <taxon>Caudoviricetes</taxon>
    </lineage>
</organism>
<accession>A0A8S5TJL4</accession>
<evidence type="ECO:0000313" key="1">
    <source>
        <dbReference type="EMBL" id="DAF63486.1"/>
    </source>
</evidence>